<dbReference type="AlphaFoldDB" id="A0ABD0KA70"/>
<comment type="caution">
    <text evidence="3">The sequence shown here is derived from an EMBL/GenBank/DDBJ whole genome shotgun (WGS) entry which is preliminary data.</text>
</comment>
<organism evidence="3 4">
    <name type="scientific">Batillaria attramentaria</name>
    <dbReference type="NCBI Taxonomy" id="370345"/>
    <lineage>
        <taxon>Eukaryota</taxon>
        <taxon>Metazoa</taxon>
        <taxon>Spiralia</taxon>
        <taxon>Lophotrochozoa</taxon>
        <taxon>Mollusca</taxon>
        <taxon>Gastropoda</taxon>
        <taxon>Caenogastropoda</taxon>
        <taxon>Sorbeoconcha</taxon>
        <taxon>Cerithioidea</taxon>
        <taxon>Batillariidae</taxon>
        <taxon>Batillaria</taxon>
    </lineage>
</organism>
<feature type="domain" description="Pacifastin" evidence="2">
    <location>
        <begin position="31"/>
        <end position="65"/>
    </location>
</feature>
<accession>A0ABD0KA70</accession>
<keyword evidence="1" id="KW-0732">Signal</keyword>
<feature type="signal peptide" evidence="1">
    <location>
        <begin position="1"/>
        <end position="16"/>
    </location>
</feature>
<reference evidence="3 4" key="1">
    <citation type="journal article" date="2023" name="Sci. Data">
        <title>Genome assembly of the Korean intertidal mud-creeper Batillaria attramentaria.</title>
        <authorList>
            <person name="Patra A.K."/>
            <person name="Ho P.T."/>
            <person name="Jun S."/>
            <person name="Lee S.J."/>
            <person name="Kim Y."/>
            <person name="Won Y.J."/>
        </authorList>
    </citation>
    <scope>NUCLEOTIDE SEQUENCE [LARGE SCALE GENOMIC DNA]</scope>
    <source>
        <strain evidence="3">Wonlab-2016</strain>
    </source>
</reference>
<dbReference type="Gene3D" id="2.10.70.10">
    <property type="entry name" value="Complement Module, domain 1"/>
    <property type="match status" value="1"/>
</dbReference>
<dbReference type="Proteomes" id="UP001519460">
    <property type="component" value="Unassembled WGS sequence"/>
</dbReference>
<evidence type="ECO:0000313" key="3">
    <source>
        <dbReference type="EMBL" id="KAK7484021.1"/>
    </source>
</evidence>
<dbReference type="EMBL" id="JACVVK020000217">
    <property type="protein sequence ID" value="KAK7484021.1"/>
    <property type="molecule type" value="Genomic_DNA"/>
</dbReference>
<proteinExistence type="predicted"/>
<dbReference type="PROSITE" id="PS51446">
    <property type="entry name" value="PACIFASTIN"/>
    <property type="match status" value="1"/>
</dbReference>
<dbReference type="SUPFAM" id="SSF57603">
    <property type="entry name" value="FnI-like domain"/>
    <property type="match status" value="1"/>
</dbReference>
<protein>
    <recommendedName>
        <fullName evidence="2">Pacifastin domain-containing protein</fullName>
    </recommendedName>
</protein>
<sequence>MKVLVVLALLVAVAVAAPTTTQEPEGCIYNGVEYAAGSSYKADCNTCHCAGNNLAMCTLMFCGPIGR</sequence>
<evidence type="ECO:0000259" key="2">
    <source>
        <dbReference type="PROSITE" id="PS51446"/>
    </source>
</evidence>
<name>A0ABD0KA70_9CAEN</name>
<dbReference type="InterPro" id="IPR008037">
    <property type="entry name" value="Pacifastin_dom"/>
</dbReference>
<keyword evidence="4" id="KW-1185">Reference proteome</keyword>
<feature type="chain" id="PRO_5044764799" description="Pacifastin domain-containing protein" evidence="1">
    <location>
        <begin position="17"/>
        <end position="67"/>
    </location>
</feature>
<evidence type="ECO:0000313" key="4">
    <source>
        <dbReference type="Proteomes" id="UP001519460"/>
    </source>
</evidence>
<evidence type="ECO:0000256" key="1">
    <source>
        <dbReference type="SAM" id="SignalP"/>
    </source>
</evidence>
<dbReference type="Pfam" id="PF05375">
    <property type="entry name" value="Pacifastin_I"/>
    <property type="match status" value="1"/>
</dbReference>
<gene>
    <name evidence="3" type="ORF">BaRGS_00024756</name>
</gene>